<dbReference type="Pfam" id="PF02739">
    <property type="entry name" value="5_3_exonuc_N"/>
    <property type="match status" value="1"/>
</dbReference>
<proteinExistence type="inferred from homology"/>
<dbReference type="GO" id="GO:0003887">
    <property type="term" value="F:DNA-directed DNA polymerase activity"/>
    <property type="evidence" value="ECO:0007669"/>
    <property type="project" value="UniProtKB-UniRule"/>
</dbReference>
<dbReference type="InterPro" id="IPR001098">
    <property type="entry name" value="DNA-dir_DNA_pol_A_palm_dom"/>
</dbReference>
<dbReference type="Gene3D" id="1.10.150.20">
    <property type="entry name" value="5' to 3' exonuclease, C-terminal subdomain"/>
    <property type="match status" value="2"/>
</dbReference>
<dbReference type="SMART" id="SM00279">
    <property type="entry name" value="HhH2"/>
    <property type="match status" value="1"/>
</dbReference>
<dbReference type="FunFam" id="1.20.1060.10:FF:000001">
    <property type="entry name" value="DNA polymerase I"/>
    <property type="match status" value="1"/>
</dbReference>
<dbReference type="InterPro" id="IPR029060">
    <property type="entry name" value="PIN-like_dom_sf"/>
</dbReference>
<dbReference type="InterPro" id="IPR002562">
    <property type="entry name" value="3'-5'_exonuclease_dom"/>
</dbReference>
<evidence type="ECO:0000256" key="14">
    <source>
        <dbReference type="ARBA" id="ARBA00049244"/>
    </source>
</evidence>
<evidence type="ECO:0000313" key="20">
    <source>
        <dbReference type="EMBL" id="HED09090.1"/>
    </source>
</evidence>
<feature type="domain" description="5'-3' exonuclease" evidence="18">
    <location>
        <begin position="2"/>
        <end position="221"/>
    </location>
</feature>
<evidence type="ECO:0000256" key="6">
    <source>
        <dbReference type="ARBA" id="ARBA00022705"/>
    </source>
</evidence>
<evidence type="ECO:0000256" key="8">
    <source>
        <dbReference type="ARBA" id="ARBA00022763"/>
    </source>
</evidence>
<dbReference type="InterPro" id="IPR008918">
    <property type="entry name" value="HhH2"/>
</dbReference>
<evidence type="ECO:0000259" key="18">
    <source>
        <dbReference type="SMART" id="SM00475"/>
    </source>
</evidence>
<keyword evidence="6 16" id="KW-0235">DNA replication</keyword>
<dbReference type="AlphaFoldDB" id="A0A7V1PT55"/>
<evidence type="ECO:0000256" key="16">
    <source>
        <dbReference type="RuleBase" id="RU004460"/>
    </source>
</evidence>
<evidence type="ECO:0000256" key="3">
    <source>
        <dbReference type="ARBA" id="ARBA00020311"/>
    </source>
</evidence>
<dbReference type="GO" id="GO:0006261">
    <property type="term" value="P:DNA-templated DNA replication"/>
    <property type="evidence" value="ECO:0007669"/>
    <property type="project" value="UniProtKB-UniRule"/>
</dbReference>
<evidence type="ECO:0000256" key="13">
    <source>
        <dbReference type="ARBA" id="ARBA00023204"/>
    </source>
</evidence>
<keyword evidence="13 16" id="KW-0234">DNA repair</keyword>
<dbReference type="FunFam" id="1.10.150.20:FF:000003">
    <property type="entry name" value="DNA polymerase I"/>
    <property type="match status" value="1"/>
</dbReference>
<keyword evidence="4 16" id="KW-0808">Transferase</keyword>
<evidence type="ECO:0000256" key="12">
    <source>
        <dbReference type="ARBA" id="ARBA00023125"/>
    </source>
</evidence>
<dbReference type="InterPro" id="IPR020046">
    <property type="entry name" value="5-3_exonucl_a-hlix_arch_N"/>
</dbReference>
<keyword evidence="9 16" id="KW-0378">Hydrolase</keyword>
<dbReference type="FunFam" id="1.10.150.20:FF:000002">
    <property type="entry name" value="DNA polymerase I"/>
    <property type="match status" value="1"/>
</dbReference>
<dbReference type="SUPFAM" id="SSF88723">
    <property type="entry name" value="PIN domain-like"/>
    <property type="match status" value="1"/>
</dbReference>
<dbReference type="InterPro" id="IPR043502">
    <property type="entry name" value="DNA/RNA_pol_sf"/>
</dbReference>
<dbReference type="SMR" id="A0A7V1PT55"/>
<dbReference type="InterPro" id="IPR002298">
    <property type="entry name" value="DNA_polymerase_A"/>
</dbReference>
<dbReference type="PRINTS" id="PR00868">
    <property type="entry name" value="DNAPOLI"/>
</dbReference>
<keyword evidence="7" id="KW-0540">Nuclease</keyword>
<protein>
    <recommendedName>
        <fullName evidence="3 15">DNA polymerase I</fullName>
        <ecNumber evidence="2 15">2.7.7.7</ecNumber>
    </recommendedName>
</protein>
<keyword evidence="8 16" id="KW-0227">DNA damage</keyword>
<dbReference type="GO" id="GO:0008408">
    <property type="term" value="F:3'-5' exonuclease activity"/>
    <property type="evidence" value="ECO:0007669"/>
    <property type="project" value="UniProtKB-UniRule"/>
</dbReference>
<feature type="non-terminal residue" evidence="20">
    <location>
        <position position="1"/>
    </location>
</feature>
<evidence type="ECO:0000256" key="5">
    <source>
        <dbReference type="ARBA" id="ARBA00022695"/>
    </source>
</evidence>
<dbReference type="EMBL" id="DRLD01000005">
    <property type="protein sequence ID" value="HED09090.1"/>
    <property type="molecule type" value="Genomic_DNA"/>
</dbReference>
<dbReference type="PANTHER" id="PTHR10133">
    <property type="entry name" value="DNA POLYMERASE I"/>
    <property type="match status" value="1"/>
</dbReference>
<dbReference type="Gene3D" id="3.30.70.370">
    <property type="match status" value="1"/>
</dbReference>
<dbReference type="SUPFAM" id="SSF56672">
    <property type="entry name" value="DNA/RNA polymerases"/>
    <property type="match status" value="1"/>
</dbReference>
<comment type="caution">
    <text evidence="20">The sequence shown here is derived from an EMBL/GenBank/DDBJ whole genome shotgun (WGS) entry which is preliminary data.</text>
</comment>
<feature type="domain" description="3'-5' exonuclease" evidence="17">
    <location>
        <begin position="267"/>
        <end position="450"/>
    </location>
</feature>
<dbReference type="InterPro" id="IPR036397">
    <property type="entry name" value="RNaseH_sf"/>
</dbReference>
<gene>
    <name evidence="16 20" type="primary">polA</name>
    <name evidence="20" type="ORF">ENJ10_00240</name>
</gene>
<evidence type="ECO:0000256" key="9">
    <source>
        <dbReference type="ARBA" id="ARBA00022801"/>
    </source>
</evidence>
<dbReference type="CDD" id="cd09898">
    <property type="entry name" value="H3TH_53EXO"/>
    <property type="match status" value="1"/>
</dbReference>
<dbReference type="NCBIfam" id="NF004397">
    <property type="entry name" value="PRK05755.1"/>
    <property type="match status" value="1"/>
</dbReference>
<dbReference type="Pfam" id="PF01367">
    <property type="entry name" value="5_3_exonuc"/>
    <property type="match status" value="1"/>
</dbReference>
<dbReference type="InterPro" id="IPR002421">
    <property type="entry name" value="5-3_exonuclease"/>
</dbReference>
<evidence type="ECO:0000256" key="11">
    <source>
        <dbReference type="ARBA" id="ARBA00022932"/>
    </source>
</evidence>
<accession>A0A7V1PT55</accession>
<reference evidence="20" key="1">
    <citation type="journal article" date="2020" name="mSystems">
        <title>Genome- and Community-Level Interaction Insights into Carbon Utilization and Element Cycling Functions of Hydrothermarchaeota in Hydrothermal Sediment.</title>
        <authorList>
            <person name="Zhou Z."/>
            <person name="Liu Y."/>
            <person name="Xu W."/>
            <person name="Pan J."/>
            <person name="Luo Z.H."/>
            <person name="Li M."/>
        </authorList>
    </citation>
    <scope>NUCLEOTIDE SEQUENCE [LARGE SCALE GENOMIC DNA]</scope>
    <source>
        <strain evidence="20">HyVt-456</strain>
    </source>
</reference>
<dbReference type="SMART" id="SM00474">
    <property type="entry name" value="35EXOc"/>
    <property type="match status" value="1"/>
</dbReference>
<evidence type="ECO:0000256" key="1">
    <source>
        <dbReference type="ARBA" id="ARBA00007705"/>
    </source>
</evidence>
<dbReference type="Pfam" id="PF00476">
    <property type="entry name" value="DNA_pol_A"/>
    <property type="match status" value="1"/>
</dbReference>
<dbReference type="SUPFAM" id="SSF53098">
    <property type="entry name" value="Ribonuclease H-like"/>
    <property type="match status" value="1"/>
</dbReference>
<dbReference type="SMART" id="SM00475">
    <property type="entry name" value="53EXOc"/>
    <property type="match status" value="1"/>
</dbReference>
<sequence length="867" mass="98780">MVRLITEEQPHYIAVVFDTGEPTFRHKVYPEYKATRERMPEEMRAQYPRLVDTMKKLNFVLLEKDGYEADDIIGTLAKKFGSSGVDVYIMSGDKDMAQLVDDHIFLYAIGKGNQGAEIIEKEGVYKKFGVHPHQIVDWLALMGDSSDNIPGVPKVGPKTATTLLAEYGSLENLYRHIDELKKSKVKENLIAHKDKAFLSYELATIKTDVPMEVGLDDLKMRLWDPRVAVTVTRELEFNRLAERMSRLTQDEAPLPELEKHDGNTVNYRLLNSYEQIEAYAAELAGQKSFVFDLETDSLDPLRARIAGIAISYREREAVYIAVNHLDCHLESARVLDILRPVFENSTILKYGQNLKYDTAILLRHGLHTAGVHFDSMIASYVLDPSNRQHNLDSLAEKYLDYEMIPIETLIGKGKKQLSMTELAATEVLPYAAEDADITLRVCRILEEKVHDSGLDDLMYKLEMPLMHVLRTAELNGIKIDLPVLRELSERLAAQLEHLVQEIYEQAGREFNISSPQQLGVILFDELHIHEELGMRRPKKTKTGQYSTSEQTLERYAGHPVIAKILSYRKLTKLKNTYIDSLPALVNPVTGKIHTSFNQTVAATGRLSSTNPNLQNIPIRTDLGREIRSAFIPGREDYLLLSCDYSQVELRIMAHLSDDPTLIEGFMQDDDIHAITAAQIFDIDRAEVTPDHRRKAKEINFGIMYGMNKWGLANRLHIPADEAESFIAHYFARYPNIQLYMRRTIEQAKRDGYVETMLKRRRYLPEINSSNRNIREFAERMAINTPIQGSAADLIKKAMIDVQAFIEKEEWPAAMLLQVHDELVFEVEASQVEPFAEKVKQIMCAAIPLKVPLKVDSGAGKNWLEAHE</sequence>
<comment type="catalytic activity">
    <reaction evidence="14 16">
        <text>DNA(n) + a 2'-deoxyribonucleoside 5'-triphosphate = DNA(n+1) + diphosphate</text>
        <dbReference type="Rhea" id="RHEA:22508"/>
        <dbReference type="Rhea" id="RHEA-COMP:17339"/>
        <dbReference type="Rhea" id="RHEA-COMP:17340"/>
        <dbReference type="ChEBI" id="CHEBI:33019"/>
        <dbReference type="ChEBI" id="CHEBI:61560"/>
        <dbReference type="ChEBI" id="CHEBI:173112"/>
        <dbReference type="EC" id="2.7.7.7"/>
    </reaction>
</comment>
<dbReference type="NCBIfam" id="TIGR00593">
    <property type="entry name" value="pola"/>
    <property type="match status" value="1"/>
</dbReference>
<dbReference type="GO" id="GO:0006302">
    <property type="term" value="P:double-strand break repair"/>
    <property type="evidence" value="ECO:0007669"/>
    <property type="project" value="TreeGrafter"/>
</dbReference>
<dbReference type="SMART" id="SM00482">
    <property type="entry name" value="POLAc"/>
    <property type="match status" value="1"/>
</dbReference>
<dbReference type="InterPro" id="IPR020045">
    <property type="entry name" value="DNA_polI_H3TH"/>
</dbReference>
<keyword evidence="10 16" id="KW-0269">Exonuclease</keyword>
<evidence type="ECO:0000256" key="10">
    <source>
        <dbReference type="ARBA" id="ARBA00022839"/>
    </source>
</evidence>
<evidence type="ECO:0000259" key="19">
    <source>
        <dbReference type="SMART" id="SM00482"/>
    </source>
</evidence>
<evidence type="ECO:0000259" key="17">
    <source>
        <dbReference type="SMART" id="SM00474"/>
    </source>
</evidence>
<dbReference type="Proteomes" id="UP000886005">
    <property type="component" value="Unassembled WGS sequence"/>
</dbReference>
<dbReference type="EC" id="2.7.7.7" evidence="2 15"/>
<evidence type="ECO:0000256" key="4">
    <source>
        <dbReference type="ARBA" id="ARBA00022679"/>
    </source>
</evidence>
<dbReference type="InterPro" id="IPR012337">
    <property type="entry name" value="RNaseH-like_sf"/>
</dbReference>
<feature type="domain" description="DNA-directed DNA polymerase family A palm" evidence="19">
    <location>
        <begin position="623"/>
        <end position="830"/>
    </location>
</feature>
<dbReference type="SUPFAM" id="SSF47807">
    <property type="entry name" value="5' to 3' exonuclease, C-terminal subdomain"/>
    <property type="match status" value="1"/>
</dbReference>
<dbReference type="GO" id="GO:0008409">
    <property type="term" value="F:5'-3' exonuclease activity"/>
    <property type="evidence" value="ECO:0007669"/>
    <property type="project" value="UniProtKB-UniRule"/>
</dbReference>
<comment type="function">
    <text evidence="16">In addition to polymerase activity, this DNA polymerase exhibits 3'-5' and 5'-3' exonuclease activity.</text>
</comment>
<comment type="similarity">
    <text evidence="1 16">Belongs to the DNA polymerase type-A family.</text>
</comment>
<dbReference type="InterPro" id="IPR018320">
    <property type="entry name" value="DNA_polymerase_1"/>
</dbReference>
<keyword evidence="5 16" id="KW-0548">Nucleotidyltransferase</keyword>
<dbReference type="CDD" id="cd09859">
    <property type="entry name" value="PIN_53EXO"/>
    <property type="match status" value="1"/>
</dbReference>
<name>A0A7V1PT55_CALAY</name>
<dbReference type="GO" id="GO:0003677">
    <property type="term" value="F:DNA binding"/>
    <property type="evidence" value="ECO:0007669"/>
    <property type="project" value="UniProtKB-UniRule"/>
</dbReference>
<dbReference type="CDD" id="cd06139">
    <property type="entry name" value="DNA_polA_I_Ecoli_like_exo"/>
    <property type="match status" value="1"/>
</dbReference>
<organism evidence="20">
    <name type="scientific">Caldithrix abyssi</name>
    <dbReference type="NCBI Taxonomy" id="187145"/>
    <lineage>
        <taxon>Bacteria</taxon>
        <taxon>Pseudomonadati</taxon>
        <taxon>Calditrichota</taxon>
        <taxon>Calditrichia</taxon>
        <taxon>Calditrichales</taxon>
        <taxon>Calditrichaceae</taxon>
        <taxon>Caldithrix</taxon>
    </lineage>
</organism>
<keyword evidence="11 16" id="KW-0239">DNA-directed DNA polymerase</keyword>
<dbReference type="PANTHER" id="PTHR10133:SF27">
    <property type="entry name" value="DNA POLYMERASE NU"/>
    <property type="match status" value="1"/>
</dbReference>
<dbReference type="InterPro" id="IPR036279">
    <property type="entry name" value="5-3_exonuclease_C_sf"/>
</dbReference>
<dbReference type="Gene3D" id="1.20.1060.10">
    <property type="entry name" value="Taq DNA Polymerase, Chain T, domain 4"/>
    <property type="match status" value="1"/>
</dbReference>
<evidence type="ECO:0000256" key="7">
    <source>
        <dbReference type="ARBA" id="ARBA00022722"/>
    </source>
</evidence>
<keyword evidence="12 16" id="KW-0238">DNA-binding</keyword>
<dbReference type="Gene3D" id="3.30.420.10">
    <property type="entry name" value="Ribonuclease H-like superfamily/Ribonuclease H"/>
    <property type="match status" value="1"/>
</dbReference>
<dbReference type="CDD" id="cd08637">
    <property type="entry name" value="DNA_pol_A_pol_I_C"/>
    <property type="match status" value="1"/>
</dbReference>
<dbReference type="Gene3D" id="3.40.50.1010">
    <property type="entry name" value="5'-nuclease"/>
    <property type="match status" value="1"/>
</dbReference>
<dbReference type="Pfam" id="PF01612">
    <property type="entry name" value="DNA_pol_A_exo1"/>
    <property type="match status" value="1"/>
</dbReference>
<evidence type="ECO:0000256" key="15">
    <source>
        <dbReference type="NCBIfam" id="TIGR00593"/>
    </source>
</evidence>
<evidence type="ECO:0000256" key="2">
    <source>
        <dbReference type="ARBA" id="ARBA00012417"/>
    </source>
</evidence>